<keyword evidence="3" id="KW-0482">Metalloprotease</keyword>
<keyword evidence="2" id="KW-1133">Transmembrane helix</keyword>
<evidence type="ECO:0000256" key="2">
    <source>
        <dbReference type="SAM" id="Phobius"/>
    </source>
</evidence>
<dbReference type="Pfam" id="PF13367">
    <property type="entry name" value="PrsW-protease"/>
    <property type="match status" value="1"/>
</dbReference>
<keyword evidence="2" id="KW-0472">Membrane</keyword>
<feature type="transmembrane region" description="Helical" evidence="2">
    <location>
        <begin position="202"/>
        <end position="230"/>
    </location>
</feature>
<name>A0ABU9X2C8_9MICC</name>
<dbReference type="EMBL" id="JBDFRB010000006">
    <property type="protein sequence ID" value="MEN2744590.1"/>
    <property type="molecule type" value="Genomic_DNA"/>
</dbReference>
<dbReference type="InterPro" id="IPR026898">
    <property type="entry name" value="PrsW"/>
</dbReference>
<dbReference type="Proteomes" id="UP001422074">
    <property type="component" value="Unassembled WGS sequence"/>
</dbReference>
<evidence type="ECO:0000256" key="1">
    <source>
        <dbReference type="SAM" id="MobiDB-lite"/>
    </source>
</evidence>
<dbReference type="PANTHER" id="PTHR36844">
    <property type="entry name" value="PROTEASE PRSW"/>
    <property type="match status" value="1"/>
</dbReference>
<keyword evidence="3" id="KW-0378">Hydrolase</keyword>
<dbReference type="GO" id="GO:0008237">
    <property type="term" value="F:metallopeptidase activity"/>
    <property type="evidence" value="ECO:0007669"/>
    <property type="project" value="UniProtKB-KW"/>
</dbReference>
<feature type="transmembrane region" description="Helical" evidence="2">
    <location>
        <begin position="171"/>
        <end position="190"/>
    </location>
</feature>
<feature type="transmembrane region" description="Helical" evidence="2">
    <location>
        <begin position="237"/>
        <end position="256"/>
    </location>
</feature>
<comment type="caution">
    <text evidence="3">The sequence shown here is derived from an EMBL/GenBank/DDBJ whole genome shotgun (WGS) entry which is preliminary data.</text>
</comment>
<feature type="region of interest" description="Disordered" evidence="1">
    <location>
        <begin position="1"/>
        <end position="24"/>
    </location>
</feature>
<keyword evidence="4" id="KW-1185">Reference proteome</keyword>
<keyword evidence="2" id="KW-0812">Transmembrane</keyword>
<evidence type="ECO:0000313" key="4">
    <source>
        <dbReference type="Proteomes" id="UP001422074"/>
    </source>
</evidence>
<feature type="transmembrane region" description="Helical" evidence="2">
    <location>
        <begin position="62"/>
        <end position="83"/>
    </location>
</feature>
<gene>
    <name evidence="3" type="ORF">ABCQ75_08545</name>
</gene>
<organism evidence="3 4">
    <name type="scientific">Sinomonas halotolerans</name>
    <dbReference type="NCBI Taxonomy" id="1644133"/>
    <lineage>
        <taxon>Bacteria</taxon>
        <taxon>Bacillati</taxon>
        <taxon>Actinomycetota</taxon>
        <taxon>Actinomycetes</taxon>
        <taxon>Micrococcales</taxon>
        <taxon>Micrococcaceae</taxon>
        <taxon>Sinomonas</taxon>
    </lineage>
</organism>
<evidence type="ECO:0000313" key="3">
    <source>
        <dbReference type="EMBL" id="MEN2744590.1"/>
    </source>
</evidence>
<feature type="transmembrane region" description="Helical" evidence="2">
    <location>
        <begin position="268"/>
        <end position="289"/>
    </location>
</feature>
<feature type="transmembrane region" description="Helical" evidence="2">
    <location>
        <begin position="95"/>
        <end position="123"/>
    </location>
</feature>
<protein>
    <submittedName>
        <fullName evidence="3">PrsW family intramembrane metalloprotease</fullName>
    </submittedName>
</protein>
<keyword evidence="3" id="KW-0645">Protease</keyword>
<dbReference type="PANTHER" id="PTHR36844:SF1">
    <property type="entry name" value="PROTEASE PRSW"/>
    <property type="match status" value="1"/>
</dbReference>
<feature type="transmembrane region" description="Helical" evidence="2">
    <location>
        <begin position="33"/>
        <end position="56"/>
    </location>
</feature>
<sequence>MSSHEPWPPRQSPRIAPPGTQPAPGRAGMSAGLVALLAGGAVLLVASLVLVVPFLVGATGSAGFAVGFVLSLFPLGLVLLAVFAVDRWEPEPRRLLAFALVWGATIAVAATTLVQPVFMAAFAPPGVGAARTMEFLATVQAPIVEEVAKGIGLLILMFAARRHFDGPVDGIVYGMTVAAGFAFTENILYFGRLFTDTSGSPAPLAVVFILRGVLSPFAHAMFTAATGLVLGLAARRWSPGLAVAAFGVGLVPAMLLHNVWNSAGEDFFMLYAVVQIPLFGAAVAGVYLLRRADARLTHARLVDYARAGWFTPLEVDMLATPRGRSAGLRWAASLGRRPAMASFIRTATDLASARQRALSGRDVAGYASTERELLARIVALRATVTGIPADRPML</sequence>
<accession>A0ABU9X2C8</accession>
<feature type="compositionally biased region" description="Pro residues" evidence="1">
    <location>
        <begin position="1"/>
        <end position="21"/>
    </location>
</feature>
<dbReference type="RefSeq" id="WP_345884725.1">
    <property type="nucleotide sequence ID" value="NZ_JBDFRB010000006.1"/>
</dbReference>
<reference evidence="3 4" key="1">
    <citation type="submission" date="2024-05" db="EMBL/GenBank/DDBJ databases">
        <title>Sinomonas sp. nov., isolated from a waste landfill.</title>
        <authorList>
            <person name="Zhao Y."/>
        </authorList>
    </citation>
    <scope>NUCLEOTIDE SEQUENCE [LARGE SCALE GENOMIC DNA]</scope>
    <source>
        <strain evidence="3 4">CCTCC AB2014300</strain>
    </source>
</reference>
<proteinExistence type="predicted"/>